<protein>
    <submittedName>
        <fullName evidence="1">Uncharacterized protein</fullName>
    </submittedName>
</protein>
<accession>A0A975GPE5</accession>
<sequence>MYSVVFPGLSPKSVITSIITGYHGLYTISRKFYNQSLPRFRNFRKFGLNTRAKVFLYSKICEVLETSQV</sequence>
<proteinExistence type="predicted"/>
<gene>
    <name evidence="1" type="ORF">dnm_048140</name>
</gene>
<organism evidence="1 2">
    <name type="scientific">Desulfonema magnum</name>
    <dbReference type="NCBI Taxonomy" id="45655"/>
    <lineage>
        <taxon>Bacteria</taxon>
        <taxon>Pseudomonadati</taxon>
        <taxon>Thermodesulfobacteriota</taxon>
        <taxon>Desulfobacteria</taxon>
        <taxon>Desulfobacterales</taxon>
        <taxon>Desulfococcaceae</taxon>
        <taxon>Desulfonema</taxon>
    </lineage>
</organism>
<evidence type="ECO:0000313" key="2">
    <source>
        <dbReference type="Proteomes" id="UP000663722"/>
    </source>
</evidence>
<reference evidence="1" key="1">
    <citation type="journal article" date="2021" name="Microb. Physiol.">
        <title>Proteogenomic Insights into the Physiology of Marine, Sulfate-Reducing, Filamentous Desulfonema limicola and Desulfonema magnum.</title>
        <authorList>
            <person name="Schnaars V."/>
            <person name="Wohlbrand L."/>
            <person name="Scheve S."/>
            <person name="Hinrichs C."/>
            <person name="Reinhardt R."/>
            <person name="Rabus R."/>
        </authorList>
    </citation>
    <scope>NUCLEOTIDE SEQUENCE</scope>
    <source>
        <strain evidence="1">4be13</strain>
    </source>
</reference>
<evidence type="ECO:0000313" key="1">
    <source>
        <dbReference type="EMBL" id="QTA88767.1"/>
    </source>
</evidence>
<dbReference type="KEGG" id="dmm:dnm_048140"/>
<dbReference type="Proteomes" id="UP000663722">
    <property type="component" value="Chromosome"/>
</dbReference>
<keyword evidence="2" id="KW-1185">Reference proteome</keyword>
<dbReference type="AlphaFoldDB" id="A0A975GPE5"/>
<name>A0A975GPE5_9BACT</name>
<dbReference type="EMBL" id="CP061800">
    <property type="protein sequence ID" value="QTA88767.1"/>
    <property type="molecule type" value="Genomic_DNA"/>
</dbReference>